<dbReference type="InterPro" id="IPR032834">
    <property type="entry name" value="NatK-like_C"/>
</dbReference>
<evidence type="ECO:0000256" key="2">
    <source>
        <dbReference type="ARBA" id="ARBA00022777"/>
    </source>
</evidence>
<evidence type="ECO:0000313" key="6">
    <source>
        <dbReference type="EMBL" id="QBR46827.1"/>
    </source>
</evidence>
<feature type="domain" description="Histidine kinase" evidence="5">
    <location>
        <begin position="70"/>
        <end position="275"/>
    </location>
</feature>
<evidence type="ECO:0000256" key="1">
    <source>
        <dbReference type="ARBA" id="ARBA00022679"/>
    </source>
</evidence>
<dbReference type="PANTHER" id="PTHR40448">
    <property type="entry name" value="TWO-COMPONENT SENSOR HISTIDINE KINASE"/>
    <property type="match status" value="1"/>
</dbReference>
<keyword evidence="3" id="KW-0902">Two-component regulatory system</keyword>
<name>A0ABX5SHJ7_9LACO</name>
<sequence>MNKALIFIIGSLTIFYIFSGDLKKLITAWPLTILQSVIILILAIVMMSIAFLFLQHERQIQLLKETSVKQQAHDLQSYLNTLKASRHEYNAHLNTIHQLLKSNQIQQLNDYMDDLIKDNDYLSNLSGLKFPEISALLYRYELLAKKKQIAFTIYFDNNLSKLPLSLYDLNQLLGNLITNAFEASEAYQKQKPQVELSFAQSQQQVTISIKNSGKIKHAIKTNMIKPGISSKFKNADQHGFGLYIITQIVDKYFGELIITETSNSYVEIAISIPLS</sequence>
<gene>
    <name evidence="6" type="ORF">EW139_01265</name>
</gene>
<dbReference type="RefSeq" id="WP_013102910.1">
    <property type="nucleotide sequence ID" value="NZ_CP037939.1"/>
</dbReference>
<accession>A0ABX5SHJ7</accession>
<dbReference type="PROSITE" id="PS50109">
    <property type="entry name" value="HIS_KIN"/>
    <property type="match status" value="1"/>
</dbReference>
<dbReference type="InterPro" id="IPR036890">
    <property type="entry name" value="HATPase_C_sf"/>
</dbReference>
<keyword evidence="2" id="KW-0418">Kinase</keyword>
<dbReference type="Proteomes" id="UP000295756">
    <property type="component" value="Chromosome"/>
</dbReference>
<evidence type="ECO:0000313" key="7">
    <source>
        <dbReference type="Proteomes" id="UP000295756"/>
    </source>
</evidence>
<organism evidence="6 7">
    <name type="scientific">Leuconostoc kimchii</name>
    <dbReference type="NCBI Taxonomy" id="136609"/>
    <lineage>
        <taxon>Bacteria</taxon>
        <taxon>Bacillati</taxon>
        <taxon>Bacillota</taxon>
        <taxon>Bacilli</taxon>
        <taxon>Lactobacillales</taxon>
        <taxon>Lactobacillaceae</taxon>
        <taxon>Leuconostoc</taxon>
    </lineage>
</organism>
<keyword evidence="4" id="KW-0812">Transmembrane</keyword>
<dbReference type="SMART" id="SM00387">
    <property type="entry name" value="HATPase_c"/>
    <property type="match status" value="1"/>
</dbReference>
<dbReference type="Gene3D" id="1.10.287.130">
    <property type="match status" value="1"/>
</dbReference>
<keyword evidence="7" id="KW-1185">Reference proteome</keyword>
<dbReference type="InterPro" id="IPR005467">
    <property type="entry name" value="His_kinase_dom"/>
</dbReference>
<dbReference type="PANTHER" id="PTHR40448:SF1">
    <property type="entry name" value="TWO-COMPONENT SENSOR HISTIDINE KINASE"/>
    <property type="match status" value="1"/>
</dbReference>
<evidence type="ECO:0000256" key="3">
    <source>
        <dbReference type="ARBA" id="ARBA00023012"/>
    </source>
</evidence>
<protein>
    <submittedName>
        <fullName evidence="6">GHKL domain-containing protein</fullName>
    </submittedName>
</protein>
<evidence type="ECO:0000259" key="5">
    <source>
        <dbReference type="PROSITE" id="PS50109"/>
    </source>
</evidence>
<dbReference type="Pfam" id="PF14501">
    <property type="entry name" value="HATPase_c_5"/>
    <property type="match status" value="1"/>
</dbReference>
<evidence type="ECO:0000256" key="4">
    <source>
        <dbReference type="SAM" id="Phobius"/>
    </source>
</evidence>
<dbReference type="EMBL" id="CP037939">
    <property type="protein sequence ID" value="QBR46827.1"/>
    <property type="molecule type" value="Genomic_DNA"/>
</dbReference>
<keyword evidence="4" id="KW-0472">Membrane</keyword>
<dbReference type="Gene3D" id="3.30.565.10">
    <property type="entry name" value="Histidine kinase-like ATPase, C-terminal domain"/>
    <property type="match status" value="1"/>
</dbReference>
<reference evidence="6 7" key="1">
    <citation type="submission" date="2019-03" db="EMBL/GenBank/DDBJ databases">
        <title>Complete Genome Sequence of Leuconostoc kimchii strain NKJ218 Isolated from Homemade Kimchi.</title>
        <authorList>
            <person name="Jung J.Y."/>
            <person name="Jin H.M."/>
            <person name="Jung J.-W."/>
            <person name="Lee S.-Y."/>
            <person name="Ryu B.-G."/>
            <person name="Han S.-S."/>
            <person name="Kang H.K."/>
            <person name="Choi H.W."/>
            <person name="Chung E.J."/>
            <person name="Choi K.-M."/>
        </authorList>
    </citation>
    <scope>NUCLEOTIDE SEQUENCE [LARGE SCALE GENOMIC DNA]</scope>
    <source>
        <strain evidence="6 7">NKJ218</strain>
    </source>
</reference>
<dbReference type="InterPro" id="IPR003594">
    <property type="entry name" value="HATPase_dom"/>
</dbReference>
<keyword evidence="1" id="KW-0808">Transferase</keyword>
<proteinExistence type="predicted"/>
<dbReference type="SUPFAM" id="SSF55874">
    <property type="entry name" value="ATPase domain of HSP90 chaperone/DNA topoisomerase II/histidine kinase"/>
    <property type="match status" value="1"/>
</dbReference>
<feature type="transmembrane region" description="Helical" evidence="4">
    <location>
        <begin position="29"/>
        <end position="54"/>
    </location>
</feature>
<keyword evidence="4" id="KW-1133">Transmembrane helix</keyword>